<accession>A0ABP7HUP3</accession>
<evidence type="ECO:0000256" key="2">
    <source>
        <dbReference type="SAM" id="Phobius"/>
    </source>
</evidence>
<keyword evidence="2" id="KW-1133">Transmembrane helix</keyword>
<keyword evidence="2" id="KW-0812">Transmembrane</keyword>
<evidence type="ECO:0000256" key="1">
    <source>
        <dbReference type="SAM" id="MobiDB-lite"/>
    </source>
</evidence>
<dbReference type="Proteomes" id="UP001501009">
    <property type="component" value="Unassembled WGS sequence"/>
</dbReference>
<feature type="region of interest" description="Disordered" evidence="1">
    <location>
        <begin position="67"/>
        <end position="90"/>
    </location>
</feature>
<proteinExistence type="predicted"/>
<dbReference type="RefSeq" id="WP_275778460.1">
    <property type="nucleotide sequence ID" value="NZ_BAABDE010000017.1"/>
</dbReference>
<keyword evidence="2" id="KW-0472">Membrane</keyword>
<feature type="compositionally biased region" description="Low complexity" evidence="1">
    <location>
        <begin position="80"/>
        <end position="90"/>
    </location>
</feature>
<evidence type="ECO:0000313" key="4">
    <source>
        <dbReference type="Proteomes" id="UP001501009"/>
    </source>
</evidence>
<organism evidence="3 4">
    <name type="scientific">Streptomyces coacervatus</name>
    <dbReference type="NCBI Taxonomy" id="647381"/>
    <lineage>
        <taxon>Bacteria</taxon>
        <taxon>Bacillati</taxon>
        <taxon>Actinomycetota</taxon>
        <taxon>Actinomycetes</taxon>
        <taxon>Kitasatosporales</taxon>
        <taxon>Streptomycetaceae</taxon>
        <taxon>Streptomyces</taxon>
    </lineage>
</organism>
<comment type="caution">
    <text evidence="3">The sequence shown here is derived from an EMBL/GenBank/DDBJ whole genome shotgun (WGS) entry which is preliminary data.</text>
</comment>
<name>A0ABP7HUP3_9ACTN</name>
<evidence type="ECO:0000313" key="3">
    <source>
        <dbReference type="EMBL" id="GAA3798800.1"/>
    </source>
</evidence>
<reference evidence="4" key="1">
    <citation type="journal article" date="2019" name="Int. J. Syst. Evol. Microbiol.">
        <title>The Global Catalogue of Microorganisms (GCM) 10K type strain sequencing project: providing services to taxonomists for standard genome sequencing and annotation.</title>
        <authorList>
            <consortium name="The Broad Institute Genomics Platform"/>
            <consortium name="The Broad Institute Genome Sequencing Center for Infectious Disease"/>
            <person name="Wu L."/>
            <person name="Ma J."/>
        </authorList>
    </citation>
    <scope>NUCLEOTIDE SEQUENCE [LARGE SCALE GENOMIC DNA]</scope>
    <source>
        <strain evidence="4">JCM 17138</strain>
    </source>
</reference>
<feature type="transmembrane region" description="Helical" evidence="2">
    <location>
        <begin position="40"/>
        <end position="62"/>
    </location>
</feature>
<protein>
    <submittedName>
        <fullName evidence="3">Uncharacterized protein</fullName>
    </submittedName>
</protein>
<sequence>MSDELSAALRELAAAEARPPVVGGPATRARAIRRRRRRRTAVTLGAGTAALALLGVALTLHLDSDPDHGAAHRAPAMTQPRSAPPSTAAPVPVSGTLDLAGHTLTLGGRVLPVLTDFDVPAGTTSPMTAVAKNVRRSLTVDVRAKGPVTVDVRYAVELRDDEGRPLYVGAFTPELKLLSQYDVSGRVIGLGTEDAKWFYDRIGRSDAISLTTATTPITATPTVTPSSATPSAAERPR</sequence>
<dbReference type="EMBL" id="BAABDE010000017">
    <property type="protein sequence ID" value="GAA3798800.1"/>
    <property type="molecule type" value="Genomic_DNA"/>
</dbReference>
<gene>
    <name evidence="3" type="ORF">GCM10022403_035850</name>
</gene>
<keyword evidence="4" id="KW-1185">Reference proteome</keyword>
<feature type="region of interest" description="Disordered" evidence="1">
    <location>
        <begin position="217"/>
        <end position="237"/>
    </location>
</feature>